<dbReference type="Proteomes" id="UP000320421">
    <property type="component" value="Chromosome"/>
</dbReference>
<evidence type="ECO:0000313" key="3">
    <source>
        <dbReference type="EMBL" id="QDT19282.1"/>
    </source>
</evidence>
<evidence type="ECO:0000256" key="2">
    <source>
        <dbReference type="SAM" id="Phobius"/>
    </source>
</evidence>
<name>A0A517PIS1_9PLAN</name>
<reference evidence="3 4" key="1">
    <citation type="submission" date="2019-02" db="EMBL/GenBank/DDBJ databases">
        <title>Deep-cultivation of Planctomycetes and their phenomic and genomic characterization uncovers novel biology.</title>
        <authorList>
            <person name="Wiegand S."/>
            <person name="Jogler M."/>
            <person name="Boedeker C."/>
            <person name="Pinto D."/>
            <person name="Vollmers J."/>
            <person name="Rivas-Marin E."/>
            <person name="Kohn T."/>
            <person name="Peeters S.H."/>
            <person name="Heuer A."/>
            <person name="Rast P."/>
            <person name="Oberbeckmann S."/>
            <person name="Bunk B."/>
            <person name="Jeske O."/>
            <person name="Meyerdierks A."/>
            <person name="Storesund J.E."/>
            <person name="Kallscheuer N."/>
            <person name="Luecker S."/>
            <person name="Lage O.M."/>
            <person name="Pohl T."/>
            <person name="Merkel B.J."/>
            <person name="Hornburger P."/>
            <person name="Mueller R.-W."/>
            <person name="Bruemmer F."/>
            <person name="Labrenz M."/>
            <person name="Spormann A.M."/>
            <person name="Op den Camp H."/>
            <person name="Overmann J."/>
            <person name="Amann R."/>
            <person name="Jetten M.S.M."/>
            <person name="Mascher T."/>
            <person name="Medema M.H."/>
            <person name="Devos D.P."/>
            <person name="Kaster A.-K."/>
            <person name="Ovreas L."/>
            <person name="Rohde M."/>
            <person name="Galperin M.Y."/>
            <person name="Jogler C."/>
        </authorList>
    </citation>
    <scope>NUCLEOTIDE SEQUENCE [LARGE SCALE GENOMIC DNA]</scope>
    <source>
        <strain evidence="3 4">HG66A1</strain>
    </source>
</reference>
<dbReference type="EMBL" id="CP036266">
    <property type="protein sequence ID" value="QDT19282.1"/>
    <property type="molecule type" value="Genomic_DNA"/>
</dbReference>
<accession>A0A517PIS1</accession>
<gene>
    <name evidence="3" type="ORF">HG66A1_10460</name>
</gene>
<dbReference type="AlphaFoldDB" id="A0A517PIS1"/>
<organism evidence="3 4">
    <name type="scientific">Gimesia chilikensis</name>
    <dbReference type="NCBI Taxonomy" id="2605989"/>
    <lineage>
        <taxon>Bacteria</taxon>
        <taxon>Pseudomonadati</taxon>
        <taxon>Planctomycetota</taxon>
        <taxon>Planctomycetia</taxon>
        <taxon>Planctomycetales</taxon>
        <taxon>Planctomycetaceae</taxon>
        <taxon>Gimesia</taxon>
    </lineage>
</organism>
<sequence>MKQRLRYFSWIIGVLGVLGVLLQSLQVQIEHTHSGGESAHQHSHSSGHSHSHGHSHTHGHGHSHSHGHGHAHSHSHAGHSHGHGHAHSHNDQEEPATKIAQSPHKHMHIRLLWWEFTVQLPASSSEPAATEVAVAPATSETSVQETGSLPDGLRFSAIPWERLISELVSSWMCVAPPERGRVPLRADCFANLNSAEACYQRLRDTPPVPPPQRLLSASFS</sequence>
<keyword evidence="2" id="KW-0472">Membrane</keyword>
<feature type="transmembrane region" description="Helical" evidence="2">
    <location>
        <begin position="7"/>
        <end position="25"/>
    </location>
</feature>
<feature type="region of interest" description="Disordered" evidence="1">
    <location>
        <begin position="32"/>
        <end position="102"/>
    </location>
</feature>
<evidence type="ECO:0000256" key="1">
    <source>
        <dbReference type="SAM" id="MobiDB-lite"/>
    </source>
</evidence>
<keyword evidence="2" id="KW-1133">Transmembrane helix</keyword>
<protein>
    <submittedName>
        <fullName evidence="3">Uncharacterized protein</fullName>
    </submittedName>
</protein>
<keyword evidence="4" id="KW-1185">Reference proteome</keyword>
<keyword evidence="2" id="KW-0812">Transmembrane</keyword>
<feature type="compositionally biased region" description="Basic residues" evidence="1">
    <location>
        <begin position="41"/>
        <end position="87"/>
    </location>
</feature>
<proteinExistence type="predicted"/>
<evidence type="ECO:0000313" key="4">
    <source>
        <dbReference type="Proteomes" id="UP000320421"/>
    </source>
</evidence>
<dbReference type="RefSeq" id="WP_197993824.1">
    <property type="nucleotide sequence ID" value="NZ_CP036266.1"/>
</dbReference>